<accession>A0A081RYS0</accession>
<dbReference type="PATRIC" id="fig|1393735.3.peg.1565"/>
<organism evidence="1 2">
    <name type="scientific">Photorhabdus temperata subsp. temperata Meg1</name>
    <dbReference type="NCBI Taxonomy" id="1393735"/>
    <lineage>
        <taxon>Bacteria</taxon>
        <taxon>Pseudomonadati</taxon>
        <taxon>Pseudomonadota</taxon>
        <taxon>Gammaproteobacteria</taxon>
        <taxon>Enterobacterales</taxon>
        <taxon>Morganellaceae</taxon>
        <taxon>Photorhabdus</taxon>
    </lineage>
</organism>
<dbReference type="InterPro" id="IPR049457">
    <property type="entry name" value="Emfourin"/>
</dbReference>
<name>A0A081RYS0_PHOTE</name>
<comment type="caution">
    <text evidence="1">The sequence shown here is derived from an EMBL/GenBank/DDBJ whole genome shotgun (WGS) entry which is preliminary data.</text>
</comment>
<gene>
    <name evidence="1" type="ORF">MEG1DRAFT_01514</name>
</gene>
<evidence type="ECO:0000313" key="2">
    <source>
        <dbReference type="Proteomes" id="UP000028002"/>
    </source>
</evidence>
<sequence>MNNKIIELTTDSKITISLQGGFAATPGLSQDKTVNLKSLSPHQKQLFVQAIERNFSDSMPLSPCPDQHYYLLCIITGNEEYHFIFPELDAPEIITQIWDASKKGG</sequence>
<reference evidence="1 2" key="1">
    <citation type="submission" date="2014-03" db="EMBL/GenBank/DDBJ databases">
        <title>Draft Genome of Photorhabdus temperata Meg1.</title>
        <authorList>
            <person name="Hurst S.G.IV."/>
            <person name="Morris K."/>
            <person name="Thomas K."/>
            <person name="Tisa L.S."/>
        </authorList>
    </citation>
    <scope>NUCLEOTIDE SEQUENCE [LARGE SCALE GENOMIC DNA]</scope>
    <source>
        <strain evidence="1 2">Meg1</strain>
    </source>
</reference>
<dbReference type="RefSeq" id="WP_036838225.1">
    <property type="nucleotide sequence ID" value="NZ_CAWLUD010000022.1"/>
</dbReference>
<evidence type="ECO:0000313" key="1">
    <source>
        <dbReference type="EMBL" id="KER03823.1"/>
    </source>
</evidence>
<dbReference type="Pfam" id="PF20242">
    <property type="entry name" value="Emfourin"/>
    <property type="match status" value="1"/>
</dbReference>
<protein>
    <submittedName>
        <fullName evidence="1">Uncharacterized protein</fullName>
    </submittedName>
</protein>
<proteinExistence type="predicted"/>
<dbReference type="Proteomes" id="UP000028002">
    <property type="component" value="Unassembled WGS sequence"/>
</dbReference>
<dbReference type="EMBL" id="JGVH01000022">
    <property type="protein sequence ID" value="KER03823.1"/>
    <property type="molecule type" value="Genomic_DNA"/>
</dbReference>
<dbReference type="AlphaFoldDB" id="A0A081RYS0"/>